<sequence>MRGRDEDTGEFRGDSRSQQRRAALDVLALGEKLVALTPAQLAKLPVPESLIPHIAESKRITSHIAHKRQLAFLAKQMRREDDATLDAIREAMDANSDGARREVAAIHRVEDWRARLLADGDSALSELLGTHPEADRQRLRQLIRNAKDERLKNKPPHAYRELFRELRELVLGADSELGTRDSGLEAADLDALETDPDERD</sequence>
<gene>
    <name evidence="5" type="primary">darP</name>
    <name evidence="7" type="ORF">XTGNCPPB3709_1274</name>
</gene>
<evidence type="ECO:0000313" key="8">
    <source>
        <dbReference type="Proteomes" id="UP000184997"/>
    </source>
</evidence>
<dbReference type="NCBIfam" id="NF003593">
    <property type="entry name" value="PRK05255.1-1"/>
    <property type="match status" value="1"/>
</dbReference>
<feature type="compositionally biased region" description="Acidic residues" evidence="6">
    <location>
        <begin position="187"/>
        <end position="200"/>
    </location>
</feature>
<keyword evidence="4 5" id="KW-0694">RNA-binding</keyword>
<feature type="region of interest" description="Disordered" evidence="6">
    <location>
        <begin position="1"/>
        <end position="20"/>
    </location>
</feature>
<dbReference type="PANTHER" id="PTHR38101:SF1">
    <property type="entry name" value="UPF0307 PROTEIN YJGA"/>
    <property type="match status" value="1"/>
</dbReference>
<dbReference type="InterPro" id="IPR023153">
    <property type="entry name" value="DarP_sf"/>
</dbReference>
<dbReference type="Pfam" id="PF04751">
    <property type="entry name" value="DarP"/>
    <property type="match status" value="1"/>
</dbReference>
<reference evidence="8" key="1">
    <citation type="submission" date="2016-07" db="EMBL/GenBank/DDBJ databases">
        <authorList>
            <person name="Florea S."/>
            <person name="Webb J.S."/>
            <person name="Jaromczyk J."/>
            <person name="Schardl C.L."/>
        </authorList>
    </citation>
    <scope>NUCLEOTIDE SEQUENCE [LARGE SCALE GENOMIC DNA]</scope>
</reference>
<organism evidence="7 8">
    <name type="scientific">Xanthomonas graminis pv. graminis</name>
    <dbReference type="NCBI Taxonomy" id="134874"/>
    <lineage>
        <taxon>Bacteria</taxon>
        <taxon>Pseudomonadati</taxon>
        <taxon>Pseudomonadota</taxon>
        <taxon>Gammaproteobacteria</taxon>
        <taxon>Lysobacterales</taxon>
        <taxon>Lysobacteraceae</taxon>
        <taxon>Xanthomonas</taxon>
        <taxon>Xanthomonas translucens group</taxon>
        <taxon>Xanthomonas graminis</taxon>
    </lineage>
</organism>
<comment type="function">
    <text evidence="5">Member of a network of 50S ribosomal subunit biogenesis factors which assembles along the 30S-50S interface, preventing incorrect 23S rRNA structures from forming. Promotes peptidyl transferase center (PTC) maturation.</text>
</comment>
<dbReference type="Proteomes" id="UP000184997">
    <property type="component" value="Unassembled WGS sequence"/>
</dbReference>
<accession>A0A1M4J6G8</accession>
<dbReference type="PIRSF" id="PIRSF016183">
    <property type="entry name" value="UCP016183"/>
    <property type="match status" value="1"/>
</dbReference>
<dbReference type="GO" id="GO:0019843">
    <property type="term" value="F:rRNA binding"/>
    <property type="evidence" value="ECO:0007669"/>
    <property type="project" value="UniProtKB-UniRule"/>
</dbReference>
<evidence type="ECO:0000256" key="2">
    <source>
        <dbReference type="ARBA" id="ARBA00022517"/>
    </source>
</evidence>
<dbReference type="GO" id="GO:1902626">
    <property type="term" value="P:assembly of large subunit precursor of preribosome"/>
    <property type="evidence" value="ECO:0007669"/>
    <property type="project" value="UniProtKB-UniRule"/>
</dbReference>
<protein>
    <recommendedName>
        <fullName evidence="5">Dual-action ribosomal maturation protein DarP</fullName>
    </recommendedName>
    <alternativeName>
        <fullName evidence="5">Large ribosomal subunit assembly factor DarP</fullName>
    </alternativeName>
</protein>
<dbReference type="EMBL" id="FLUK01000111">
    <property type="protein sequence ID" value="SBV87349.1"/>
    <property type="molecule type" value="Genomic_DNA"/>
</dbReference>
<comment type="similarity">
    <text evidence="5">Belongs to the DarP family.</text>
</comment>
<evidence type="ECO:0000256" key="1">
    <source>
        <dbReference type="ARBA" id="ARBA00022490"/>
    </source>
</evidence>
<dbReference type="SUPFAM" id="SSF158710">
    <property type="entry name" value="PSPTO4464-like"/>
    <property type="match status" value="1"/>
</dbReference>
<dbReference type="InterPro" id="IPR006839">
    <property type="entry name" value="DarP"/>
</dbReference>
<dbReference type="CDD" id="cd16331">
    <property type="entry name" value="YjgA-like"/>
    <property type="match status" value="1"/>
</dbReference>
<feature type="compositionally biased region" description="Basic and acidic residues" evidence="6">
    <location>
        <begin position="1"/>
        <end position="17"/>
    </location>
</feature>
<evidence type="ECO:0000256" key="3">
    <source>
        <dbReference type="ARBA" id="ARBA00022730"/>
    </source>
</evidence>
<keyword evidence="3 5" id="KW-0699">rRNA-binding</keyword>
<dbReference type="HAMAP" id="MF_00765">
    <property type="entry name" value="DarP"/>
    <property type="match status" value="1"/>
</dbReference>
<name>A0A1M4J6G8_9XANT</name>
<dbReference type="GO" id="GO:0005829">
    <property type="term" value="C:cytosol"/>
    <property type="evidence" value="ECO:0007669"/>
    <property type="project" value="TreeGrafter"/>
</dbReference>
<dbReference type="PANTHER" id="PTHR38101">
    <property type="entry name" value="UPF0307 PROTEIN YJGA"/>
    <property type="match status" value="1"/>
</dbReference>
<proteinExistence type="inferred from homology"/>
<dbReference type="RefSeq" id="WP_009583940.1">
    <property type="nucleotide sequence ID" value="NZ_CP076252.1"/>
</dbReference>
<evidence type="ECO:0000256" key="5">
    <source>
        <dbReference type="HAMAP-Rule" id="MF_00765"/>
    </source>
</evidence>
<dbReference type="AlphaFoldDB" id="A0A1M4J6G8"/>
<keyword evidence="1 5" id="KW-0963">Cytoplasm</keyword>
<dbReference type="Gene3D" id="1.10.60.30">
    <property type="entry name" value="PSPTO4464-like domains"/>
    <property type="match status" value="2"/>
</dbReference>
<feature type="region of interest" description="Disordered" evidence="6">
    <location>
        <begin position="180"/>
        <end position="200"/>
    </location>
</feature>
<evidence type="ECO:0000313" key="7">
    <source>
        <dbReference type="EMBL" id="SBV87349.1"/>
    </source>
</evidence>
<keyword evidence="2 5" id="KW-0690">Ribosome biogenesis</keyword>
<dbReference type="GO" id="GO:0043022">
    <property type="term" value="F:ribosome binding"/>
    <property type="evidence" value="ECO:0007669"/>
    <property type="project" value="UniProtKB-UniRule"/>
</dbReference>
<comment type="subcellular location">
    <subcellularLocation>
        <location evidence="5">Cytoplasm</location>
    </subcellularLocation>
    <text evidence="5">Associates with late stage pre-50S ribosomal subunits.</text>
</comment>
<evidence type="ECO:0000256" key="6">
    <source>
        <dbReference type="SAM" id="MobiDB-lite"/>
    </source>
</evidence>
<evidence type="ECO:0000256" key="4">
    <source>
        <dbReference type="ARBA" id="ARBA00022884"/>
    </source>
</evidence>